<evidence type="ECO:0000313" key="1">
    <source>
        <dbReference type="EMBL" id="PQO26773.1"/>
    </source>
</evidence>
<gene>
    <name evidence="1" type="ORF">C5Y96_20030</name>
</gene>
<dbReference type="EMBL" id="PUIA01000064">
    <property type="protein sequence ID" value="PQO26773.1"/>
    <property type="molecule type" value="Genomic_DNA"/>
</dbReference>
<name>A0A2S8F3Q9_9BACT</name>
<dbReference type="Proteomes" id="UP000240009">
    <property type="component" value="Unassembled WGS sequence"/>
</dbReference>
<organism evidence="1 2">
    <name type="scientific">Blastopirellula marina</name>
    <dbReference type="NCBI Taxonomy" id="124"/>
    <lineage>
        <taxon>Bacteria</taxon>
        <taxon>Pseudomonadati</taxon>
        <taxon>Planctomycetota</taxon>
        <taxon>Planctomycetia</taxon>
        <taxon>Pirellulales</taxon>
        <taxon>Pirellulaceae</taxon>
        <taxon>Blastopirellula</taxon>
    </lineage>
</organism>
<dbReference type="AlphaFoldDB" id="A0A2S8F3Q9"/>
<reference evidence="1 2" key="1">
    <citation type="submission" date="2018-02" db="EMBL/GenBank/DDBJ databases">
        <title>Comparative genomes isolates from brazilian mangrove.</title>
        <authorList>
            <person name="Araujo J.E."/>
            <person name="Taketani R.G."/>
            <person name="Silva M.C.P."/>
            <person name="Loureco M.V."/>
            <person name="Andreote F.D."/>
        </authorList>
    </citation>
    <scope>NUCLEOTIDE SEQUENCE [LARGE SCALE GENOMIC DNA]</scope>
    <source>
        <strain evidence="1 2">HEX-2 MGV</strain>
    </source>
</reference>
<sequence length="103" mass="11659">MHISELSVLDRLARERRPFELPKGNDIFDFNPSFSEFTREVVRKNREISDADDRPPSNTVALLSAEIELAHWTQVAKAYAAEDEGNEANDVLNSVMSQLKLKG</sequence>
<proteinExistence type="predicted"/>
<comment type="caution">
    <text evidence="1">The sequence shown here is derived from an EMBL/GenBank/DDBJ whole genome shotgun (WGS) entry which is preliminary data.</text>
</comment>
<protein>
    <submittedName>
        <fullName evidence="1">Uncharacterized protein</fullName>
    </submittedName>
</protein>
<accession>A0A2S8F3Q9</accession>
<evidence type="ECO:0000313" key="2">
    <source>
        <dbReference type="Proteomes" id="UP000240009"/>
    </source>
</evidence>